<reference evidence="3" key="1">
    <citation type="journal article" date="2017" name="Nat. Ecol. Evol.">
        <title>Genome expansion and lineage-specific genetic innovations in the forest pathogenic fungi Armillaria.</title>
        <authorList>
            <person name="Sipos G."/>
            <person name="Prasanna A.N."/>
            <person name="Walter M.C."/>
            <person name="O'Connor E."/>
            <person name="Balint B."/>
            <person name="Krizsan K."/>
            <person name="Kiss B."/>
            <person name="Hess J."/>
            <person name="Varga T."/>
            <person name="Slot J."/>
            <person name="Riley R."/>
            <person name="Boka B."/>
            <person name="Rigling D."/>
            <person name="Barry K."/>
            <person name="Lee J."/>
            <person name="Mihaltcheva S."/>
            <person name="LaButti K."/>
            <person name="Lipzen A."/>
            <person name="Waldron R."/>
            <person name="Moloney N.M."/>
            <person name="Sperisen C."/>
            <person name="Kredics L."/>
            <person name="Vagvoelgyi C."/>
            <person name="Patrignani A."/>
            <person name="Fitzpatrick D."/>
            <person name="Nagy I."/>
            <person name="Doyle S."/>
            <person name="Anderson J.B."/>
            <person name="Grigoriev I.V."/>
            <person name="Gueldener U."/>
            <person name="Muensterkoetter M."/>
            <person name="Nagy L.G."/>
        </authorList>
    </citation>
    <scope>NUCLEOTIDE SEQUENCE [LARGE SCALE GENOMIC DNA]</scope>
    <source>
        <strain evidence="3">Ar21-2</strain>
    </source>
</reference>
<proteinExistence type="predicted"/>
<dbReference type="OMA" id="QTEMMEY"/>
<name>A0A2H3CZM3_ARMGA</name>
<dbReference type="InParanoid" id="A0A2H3CZM3"/>
<sequence>MNRDIRSDIGKSSSEQLGKPSRNEAHDNTSATTPSLMFEYQTEMMEYDATYTALQTNNVICPYLYTISPSMSSWTSVPSSDPNSVSDMEEFSLANALAIPVPPHTDTNLTLTSFMAKFVSADIEECASRIQLGSEVSDLVLESYAQPPQSNQEINAISTKFNANFNHNGMPPDTRLISSDLVLFLVHHHMLVDASTNRFNALLDSLRPFTTIPETSDFLNIILHAIYALSCSEFQPTIDTLMTAVCLFPKYGLQPKRYIHPSSPLFSDIRYQMPLSPLMTYVVSSYYELEDLAVITSGHLLSLDVSTMSEEMVEFINPVYLKRLFDLQQKRVDTLKRLFAVPPNPHPATPRCDFIAQKSLTRAWSLYTVRLLWDARADLTAGAIERTYRTLDDHVACFDCKCALREHVKGIVIEWSEQKRTI</sequence>
<dbReference type="EMBL" id="KZ293702">
    <property type="protein sequence ID" value="PBK83958.1"/>
    <property type="molecule type" value="Genomic_DNA"/>
</dbReference>
<evidence type="ECO:0000313" key="3">
    <source>
        <dbReference type="Proteomes" id="UP000217790"/>
    </source>
</evidence>
<evidence type="ECO:0000256" key="1">
    <source>
        <dbReference type="SAM" id="MobiDB-lite"/>
    </source>
</evidence>
<protein>
    <submittedName>
        <fullName evidence="2">Uncharacterized protein</fullName>
    </submittedName>
</protein>
<dbReference type="AlphaFoldDB" id="A0A2H3CZM3"/>
<gene>
    <name evidence="2" type="ORF">ARMGADRAFT_974616</name>
</gene>
<organism evidence="2 3">
    <name type="scientific">Armillaria gallica</name>
    <name type="common">Bulbous honey fungus</name>
    <name type="synonym">Armillaria bulbosa</name>
    <dbReference type="NCBI Taxonomy" id="47427"/>
    <lineage>
        <taxon>Eukaryota</taxon>
        <taxon>Fungi</taxon>
        <taxon>Dikarya</taxon>
        <taxon>Basidiomycota</taxon>
        <taxon>Agaricomycotina</taxon>
        <taxon>Agaricomycetes</taxon>
        <taxon>Agaricomycetidae</taxon>
        <taxon>Agaricales</taxon>
        <taxon>Marasmiineae</taxon>
        <taxon>Physalacriaceae</taxon>
        <taxon>Armillaria</taxon>
    </lineage>
</organism>
<dbReference type="Proteomes" id="UP000217790">
    <property type="component" value="Unassembled WGS sequence"/>
</dbReference>
<accession>A0A2H3CZM3</accession>
<dbReference type="OrthoDB" id="3265815at2759"/>
<dbReference type="STRING" id="47427.A0A2H3CZM3"/>
<feature type="region of interest" description="Disordered" evidence="1">
    <location>
        <begin position="1"/>
        <end position="33"/>
    </location>
</feature>
<keyword evidence="3" id="KW-1185">Reference proteome</keyword>
<evidence type="ECO:0000313" key="2">
    <source>
        <dbReference type="EMBL" id="PBK83958.1"/>
    </source>
</evidence>